<dbReference type="GO" id="GO:0008270">
    <property type="term" value="F:zinc ion binding"/>
    <property type="evidence" value="ECO:0007669"/>
    <property type="project" value="UniProtKB-KW"/>
</dbReference>
<feature type="region of interest" description="Disordered" evidence="4">
    <location>
        <begin position="218"/>
        <end position="295"/>
    </location>
</feature>
<evidence type="ECO:0000256" key="1">
    <source>
        <dbReference type="ARBA" id="ARBA00022723"/>
    </source>
</evidence>
<organism evidence="7">
    <name type="scientific">Phaeodactylum tricornutum</name>
    <name type="common">Diatom</name>
    <dbReference type="NCBI Taxonomy" id="2850"/>
    <lineage>
        <taxon>Eukaryota</taxon>
        <taxon>Sar</taxon>
        <taxon>Stramenopiles</taxon>
        <taxon>Ochrophyta</taxon>
        <taxon>Bacillariophyta</taxon>
        <taxon>Bacillariophyceae</taxon>
        <taxon>Bacillariophycidae</taxon>
        <taxon>Naviculales</taxon>
        <taxon>Phaeodactylaceae</taxon>
        <taxon>Phaeodactylum</taxon>
    </lineage>
</organism>
<evidence type="ECO:0000256" key="3">
    <source>
        <dbReference type="ARBA" id="ARBA00022833"/>
    </source>
</evidence>
<evidence type="ECO:0000259" key="6">
    <source>
        <dbReference type="Pfam" id="PF13639"/>
    </source>
</evidence>
<dbReference type="AlphaFoldDB" id="A0A8J9RZ64"/>
<feature type="compositionally biased region" description="Basic and acidic residues" evidence="4">
    <location>
        <begin position="231"/>
        <end position="241"/>
    </location>
</feature>
<accession>A0A8J9RZ64</accession>
<proteinExistence type="predicted"/>
<keyword evidence="5" id="KW-1133">Transmembrane helix</keyword>
<evidence type="ECO:0000256" key="5">
    <source>
        <dbReference type="SAM" id="Phobius"/>
    </source>
</evidence>
<evidence type="ECO:0000256" key="4">
    <source>
        <dbReference type="SAM" id="MobiDB-lite"/>
    </source>
</evidence>
<dbReference type="GO" id="GO:0016567">
    <property type="term" value="P:protein ubiquitination"/>
    <property type="evidence" value="ECO:0007669"/>
    <property type="project" value="TreeGrafter"/>
</dbReference>
<feature type="compositionally biased region" description="Acidic residues" evidence="4">
    <location>
        <begin position="242"/>
        <end position="252"/>
    </location>
</feature>
<sequence length="295" mass="33629">MSSSDTARTMDILATVFFVVAGLWLIIAMLYSLMVLLFLRLRARGQLDRIYENDFGRVYLGSTSLYIPCGFILRRYLQHLQFEHTGGQQRGANGETPRHPRYMTREERRAAMEVLLSQNPSVVTPNAKYDVTEGCDDSSNRKEDGYDTDGPTCSICLAEYEPEDDVLRSQTCPHEFHRECVLDWLQRPSCTECPCCRAAMVKEDVVWETVRAARKRRRRELRKQTGTRSSILKEVRSRTSEENLEATEEESESAGNPERREAGVVTIRFGESVDDLLQESEPEDPEASDVLDGTV</sequence>
<reference evidence="7" key="1">
    <citation type="submission" date="2022-02" db="EMBL/GenBank/DDBJ databases">
        <authorList>
            <person name="Giguere J D."/>
        </authorList>
    </citation>
    <scope>NUCLEOTIDE SEQUENCE</scope>
    <source>
        <strain evidence="7">CCAP 1055/1</strain>
    </source>
</reference>
<dbReference type="Proteomes" id="UP000836788">
    <property type="component" value="Chromosome 1"/>
</dbReference>
<dbReference type="GO" id="GO:0061630">
    <property type="term" value="F:ubiquitin protein ligase activity"/>
    <property type="evidence" value="ECO:0007669"/>
    <property type="project" value="TreeGrafter"/>
</dbReference>
<keyword evidence="3" id="KW-0862">Zinc</keyword>
<gene>
    <name evidence="7" type="ORF">PTTT1_LOCUS2796</name>
</gene>
<dbReference type="InterPro" id="IPR013083">
    <property type="entry name" value="Znf_RING/FYVE/PHD"/>
</dbReference>
<feature type="compositionally biased region" description="Acidic residues" evidence="4">
    <location>
        <begin position="272"/>
        <end position="289"/>
    </location>
</feature>
<dbReference type="PANTHER" id="PTHR45969:SF69">
    <property type="entry name" value="FINGER DOMAIN PROTEIN, PUTATIVE (AFU_ORTHOLOGUE AFUA_3G12190)-RELATED"/>
    <property type="match status" value="1"/>
</dbReference>
<keyword evidence="5" id="KW-0472">Membrane</keyword>
<dbReference type="InterPro" id="IPR001841">
    <property type="entry name" value="Znf_RING"/>
</dbReference>
<dbReference type="SUPFAM" id="SSF57850">
    <property type="entry name" value="RING/U-box"/>
    <property type="match status" value="1"/>
</dbReference>
<feature type="domain" description="RING-type" evidence="6">
    <location>
        <begin position="152"/>
        <end position="197"/>
    </location>
</feature>
<keyword evidence="1" id="KW-0479">Metal-binding</keyword>
<keyword evidence="5" id="KW-0812">Transmembrane</keyword>
<feature type="transmembrane region" description="Helical" evidence="5">
    <location>
        <begin position="12"/>
        <end position="39"/>
    </location>
</feature>
<dbReference type="Pfam" id="PF13639">
    <property type="entry name" value="zf-RING_2"/>
    <property type="match status" value="1"/>
</dbReference>
<dbReference type="EMBL" id="OU594942">
    <property type="protein sequence ID" value="CAG9277102.1"/>
    <property type="molecule type" value="Genomic_DNA"/>
</dbReference>
<evidence type="ECO:0000256" key="2">
    <source>
        <dbReference type="ARBA" id="ARBA00022771"/>
    </source>
</evidence>
<keyword evidence="2" id="KW-0863">Zinc-finger</keyword>
<protein>
    <recommendedName>
        <fullName evidence="6">RING-type domain-containing protein</fullName>
    </recommendedName>
</protein>
<dbReference type="Gene3D" id="3.30.40.10">
    <property type="entry name" value="Zinc/RING finger domain, C3HC4 (zinc finger)"/>
    <property type="match status" value="1"/>
</dbReference>
<dbReference type="PANTHER" id="PTHR45969">
    <property type="entry name" value="RING ZINC FINGER PROTEIN-RELATED"/>
    <property type="match status" value="1"/>
</dbReference>
<name>A0A8J9RZ64_PHATR</name>
<evidence type="ECO:0000313" key="7">
    <source>
        <dbReference type="EMBL" id="CAG9277102.1"/>
    </source>
</evidence>